<dbReference type="Pfam" id="PF20559">
    <property type="entry name" value="DUF6770"/>
    <property type="match status" value="1"/>
</dbReference>
<dbReference type="OrthoDB" id="1312899at2"/>
<feature type="chain" id="PRO_5011796813" evidence="1">
    <location>
        <begin position="23"/>
        <end position="526"/>
    </location>
</feature>
<keyword evidence="1" id="KW-0732">Signal</keyword>
<feature type="signal peptide" evidence="1">
    <location>
        <begin position="1"/>
        <end position="22"/>
    </location>
</feature>
<evidence type="ECO:0000256" key="1">
    <source>
        <dbReference type="SAM" id="SignalP"/>
    </source>
</evidence>
<dbReference type="EMBL" id="FOXS01000002">
    <property type="protein sequence ID" value="SFQ36679.1"/>
    <property type="molecule type" value="Genomic_DNA"/>
</dbReference>
<name>A0A1I5XXK6_HYMAR</name>
<dbReference type="RefSeq" id="WP_143080144.1">
    <property type="nucleotide sequence ID" value="NZ_FOXS01000002.1"/>
</dbReference>
<dbReference type="AlphaFoldDB" id="A0A1I5XXK6"/>
<gene>
    <name evidence="2" type="ORF">SAMN04515668_2104</name>
</gene>
<accession>A0A1I5XXK6</accession>
<keyword evidence="3" id="KW-1185">Reference proteome</keyword>
<evidence type="ECO:0000313" key="3">
    <source>
        <dbReference type="Proteomes" id="UP000199029"/>
    </source>
</evidence>
<organism evidence="2 3">
    <name type="scientific">Hymenobacter arizonensis</name>
    <name type="common">Siccationidurans arizonensis</name>
    <dbReference type="NCBI Taxonomy" id="1227077"/>
    <lineage>
        <taxon>Bacteria</taxon>
        <taxon>Pseudomonadati</taxon>
        <taxon>Bacteroidota</taxon>
        <taxon>Cytophagia</taxon>
        <taxon>Cytophagales</taxon>
        <taxon>Hymenobacteraceae</taxon>
        <taxon>Hymenobacter</taxon>
    </lineage>
</organism>
<dbReference type="Proteomes" id="UP000199029">
    <property type="component" value="Unassembled WGS sequence"/>
</dbReference>
<evidence type="ECO:0000313" key="2">
    <source>
        <dbReference type="EMBL" id="SFQ36679.1"/>
    </source>
</evidence>
<sequence length="526" mass="58311">MFVKPHLLAACLMLAVPAALHAQTQTLEGISNVSRGAIEPVYAGNEVKGYVTYTKGDKADRKNDNYLLDFYDQDLNKVSNITLQKPAGKYSLLSNSFNGTAFAMYYYNSKDKTLELETYDTGLQKMGFKAIGDLNRMDMMVLQQSLTTQGGNNEGSSGMMAGLNLFAVPNFGFVRNSYEGMMKGFHLQMYDDKLNPRWRLSSDPKSKFYESISMTQATDKYILATILRRDGMMSKKVEAYMVAIESATGKKVLDMPVETSKTEQLSLNSFTFDPVKREFIAVGEFYKLDDKPFVNKSQGFYIKRFSEAGKPLAAKNYGWQKEVAAALPAEARASVEDGFVNYTQSIVRGSNGKTYIVAEQYKVVGDGMGIALSALGGRSSVSKGKIANMLVFALDPDYKLTDIKFYPKDPSVAVVPPGGGLMGAGLLGMYFRQSGQFDYQFTQKNDANSQFNVVYINYDKEKGEATKKIIGNVAFGDNGQFKIDKIDGTSNATSSFLYPAKPGYVMLVDYLKKEKRMGMKLVKLNI</sequence>
<proteinExistence type="predicted"/>
<dbReference type="InterPro" id="IPR046661">
    <property type="entry name" value="DUF6770"/>
</dbReference>
<reference evidence="3" key="1">
    <citation type="submission" date="2016-10" db="EMBL/GenBank/DDBJ databases">
        <authorList>
            <person name="Varghese N."/>
            <person name="Submissions S."/>
        </authorList>
    </citation>
    <scope>NUCLEOTIDE SEQUENCE [LARGE SCALE GENOMIC DNA]</scope>
    <source>
        <strain evidence="3">OR362-8,ATCC BAA-1266,JCM 13504</strain>
    </source>
</reference>
<protein>
    <submittedName>
        <fullName evidence="2">Uncharacterized protein</fullName>
    </submittedName>
</protein>